<feature type="compositionally biased region" description="Polar residues" evidence="6">
    <location>
        <begin position="388"/>
        <end position="398"/>
    </location>
</feature>
<dbReference type="PANTHER" id="PTHR47672:SF1">
    <property type="entry name" value="E3 UBIQUITIN-PROTEIN LIGASE SNT2"/>
    <property type="match status" value="1"/>
</dbReference>
<dbReference type="Proteomes" id="UP000799776">
    <property type="component" value="Unassembled WGS sequence"/>
</dbReference>
<proteinExistence type="predicted"/>
<dbReference type="PROSITE" id="PS51038">
    <property type="entry name" value="BAH"/>
    <property type="match status" value="1"/>
</dbReference>
<dbReference type="Pfam" id="PF13832">
    <property type="entry name" value="zf-HC5HC2H_2"/>
    <property type="match status" value="1"/>
</dbReference>
<name>A0A9P4HUI8_9PEZI</name>
<dbReference type="Gene3D" id="2.30.30.490">
    <property type="match status" value="1"/>
</dbReference>
<dbReference type="InterPro" id="IPR029617">
    <property type="entry name" value="Snt2"/>
</dbReference>
<comment type="caution">
    <text evidence="11">The sequence shown here is derived from an EMBL/GenBank/DDBJ whole genome shotgun (WGS) entry which is preliminary data.</text>
</comment>
<keyword evidence="1" id="KW-0479">Metal-binding</keyword>
<dbReference type="CDD" id="cd15497">
    <property type="entry name" value="PHD1_Snt2p_like"/>
    <property type="match status" value="1"/>
</dbReference>
<feature type="compositionally biased region" description="Pro residues" evidence="6">
    <location>
        <begin position="863"/>
        <end position="885"/>
    </location>
</feature>
<dbReference type="InterPro" id="IPR034732">
    <property type="entry name" value="EPHD"/>
</dbReference>
<dbReference type="Pfam" id="PF00628">
    <property type="entry name" value="PHD"/>
    <property type="match status" value="1"/>
</dbReference>
<dbReference type="InterPro" id="IPR001025">
    <property type="entry name" value="BAH_dom"/>
</dbReference>
<dbReference type="InterPro" id="IPR011011">
    <property type="entry name" value="Znf_FYVE_PHD"/>
</dbReference>
<evidence type="ECO:0000259" key="7">
    <source>
        <dbReference type="PROSITE" id="PS50016"/>
    </source>
</evidence>
<evidence type="ECO:0000256" key="1">
    <source>
        <dbReference type="ARBA" id="ARBA00022723"/>
    </source>
</evidence>
<keyword evidence="3" id="KW-0862">Zinc</keyword>
<dbReference type="SMART" id="SM00439">
    <property type="entry name" value="BAH"/>
    <property type="match status" value="1"/>
</dbReference>
<feature type="non-terminal residue" evidence="11">
    <location>
        <position position="1316"/>
    </location>
</feature>
<evidence type="ECO:0000256" key="5">
    <source>
        <dbReference type="PROSITE-ProRule" id="PRU00146"/>
    </source>
</evidence>
<keyword evidence="2 5" id="KW-0863">Zinc-finger</keyword>
<dbReference type="FunFam" id="2.30.30.490:FF:000018">
    <property type="entry name" value="Lid2 complex component snt2"/>
    <property type="match status" value="1"/>
</dbReference>
<evidence type="ECO:0000256" key="6">
    <source>
        <dbReference type="SAM" id="MobiDB-lite"/>
    </source>
</evidence>
<dbReference type="InterPro" id="IPR013083">
    <property type="entry name" value="Znf_RING/FYVE/PHD"/>
</dbReference>
<dbReference type="GO" id="GO:0008270">
    <property type="term" value="F:zinc ion binding"/>
    <property type="evidence" value="ECO:0007669"/>
    <property type="project" value="UniProtKB-KW"/>
</dbReference>
<feature type="domain" description="PHD-type" evidence="7">
    <location>
        <begin position="891"/>
        <end position="943"/>
    </location>
</feature>
<evidence type="ECO:0000313" key="12">
    <source>
        <dbReference type="Proteomes" id="UP000799776"/>
    </source>
</evidence>
<evidence type="ECO:0000259" key="8">
    <source>
        <dbReference type="PROSITE" id="PS51038"/>
    </source>
</evidence>
<evidence type="ECO:0000256" key="4">
    <source>
        <dbReference type="ARBA" id="ARBA00023242"/>
    </source>
</evidence>
<evidence type="ECO:0000259" key="9">
    <source>
        <dbReference type="PROSITE" id="PS51156"/>
    </source>
</evidence>
<evidence type="ECO:0000256" key="2">
    <source>
        <dbReference type="ARBA" id="ARBA00022771"/>
    </source>
</evidence>
<feature type="compositionally biased region" description="Acidic residues" evidence="6">
    <location>
        <begin position="372"/>
        <end position="386"/>
    </location>
</feature>
<feature type="compositionally biased region" description="Low complexity" evidence="6">
    <location>
        <begin position="42"/>
        <end position="52"/>
    </location>
</feature>
<dbReference type="EMBL" id="ML978717">
    <property type="protein sequence ID" value="KAF2088299.1"/>
    <property type="molecule type" value="Genomic_DNA"/>
</dbReference>
<keyword evidence="12" id="KW-1185">Reference proteome</keyword>
<feature type="region of interest" description="Disordered" evidence="6">
    <location>
        <begin position="500"/>
        <end position="527"/>
    </location>
</feature>
<dbReference type="Pfam" id="PF01426">
    <property type="entry name" value="BAH"/>
    <property type="match status" value="1"/>
</dbReference>
<feature type="domain" description="PHD-type" evidence="10">
    <location>
        <begin position="999"/>
        <end position="1116"/>
    </location>
</feature>
<dbReference type="SUPFAM" id="SSF57903">
    <property type="entry name" value="FYVE/PHD zinc finger"/>
    <property type="match status" value="2"/>
</dbReference>
<feature type="compositionally biased region" description="Polar residues" evidence="6">
    <location>
        <begin position="1190"/>
        <end position="1201"/>
    </location>
</feature>
<evidence type="ECO:0000259" key="10">
    <source>
        <dbReference type="PROSITE" id="PS51805"/>
    </source>
</evidence>
<evidence type="ECO:0000313" key="11">
    <source>
        <dbReference type="EMBL" id="KAF2088299.1"/>
    </source>
</evidence>
<protein>
    <recommendedName>
        <fullName evidence="13">BAH-domain-containing protein</fullName>
    </recommendedName>
</protein>
<dbReference type="Gene3D" id="3.30.40.10">
    <property type="entry name" value="Zinc/RING finger domain, C3HC4 (zinc finger)"/>
    <property type="match status" value="3"/>
</dbReference>
<dbReference type="InterPro" id="IPR019787">
    <property type="entry name" value="Znf_PHD-finger"/>
</dbReference>
<dbReference type="SMART" id="SM00249">
    <property type="entry name" value="PHD"/>
    <property type="match status" value="3"/>
</dbReference>
<dbReference type="PROSITE" id="PS50016">
    <property type="entry name" value="ZF_PHD_2"/>
    <property type="match status" value="1"/>
</dbReference>
<evidence type="ECO:0000256" key="3">
    <source>
        <dbReference type="ARBA" id="ARBA00022833"/>
    </source>
</evidence>
<gene>
    <name evidence="11" type="ORF">K490DRAFT_40067</name>
</gene>
<dbReference type="PROSITE" id="PS51805">
    <property type="entry name" value="EPHD"/>
    <property type="match status" value="1"/>
</dbReference>
<dbReference type="GO" id="GO:0003682">
    <property type="term" value="F:chromatin binding"/>
    <property type="evidence" value="ECO:0007669"/>
    <property type="project" value="InterPro"/>
</dbReference>
<dbReference type="GO" id="GO:0048189">
    <property type="term" value="C:Lid2 complex"/>
    <property type="evidence" value="ECO:0007669"/>
    <property type="project" value="TreeGrafter"/>
</dbReference>
<dbReference type="CDD" id="cd15571">
    <property type="entry name" value="ePHD"/>
    <property type="match status" value="1"/>
</dbReference>
<feature type="region of interest" description="Disordered" evidence="6">
    <location>
        <begin position="359"/>
        <end position="406"/>
    </location>
</feature>
<dbReference type="InterPro" id="IPR043151">
    <property type="entry name" value="BAH_sf"/>
</dbReference>
<dbReference type="GO" id="GO:0036205">
    <property type="term" value="P:histone catabolic process"/>
    <property type="evidence" value="ECO:0007669"/>
    <property type="project" value="TreeGrafter"/>
</dbReference>
<organism evidence="11 12">
    <name type="scientific">Saccharata proteae CBS 121410</name>
    <dbReference type="NCBI Taxonomy" id="1314787"/>
    <lineage>
        <taxon>Eukaryota</taxon>
        <taxon>Fungi</taxon>
        <taxon>Dikarya</taxon>
        <taxon>Ascomycota</taxon>
        <taxon>Pezizomycotina</taxon>
        <taxon>Dothideomycetes</taxon>
        <taxon>Dothideomycetes incertae sedis</taxon>
        <taxon>Botryosphaeriales</taxon>
        <taxon>Saccharataceae</taxon>
        <taxon>Saccharata</taxon>
    </lineage>
</organism>
<reference evidence="11" key="1">
    <citation type="journal article" date="2020" name="Stud. Mycol.">
        <title>101 Dothideomycetes genomes: a test case for predicting lifestyles and emergence of pathogens.</title>
        <authorList>
            <person name="Haridas S."/>
            <person name="Albert R."/>
            <person name="Binder M."/>
            <person name="Bloem J."/>
            <person name="Labutti K."/>
            <person name="Salamov A."/>
            <person name="Andreopoulos B."/>
            <person name="Baker S."/>
            <person name="Barry K."/>
            <person name="Bills G."/>
            <person name="Bluhm B."/>
            <person name="Cannon C."/>
            <person name="Castanera R."/>
            <person name="Culley D."/>
            <person name="Daum C."/>
            <person name="Ezra D."/>
            <person name="Gonzalez J."/>
            <person name="Henrissat B."/>
            <person name="Kuo A."/>
            <person name="Liang C."/>
            <person name="Lipzen A."/>
            <person name="Lutzoni F."/>
            <person name="Magnuson J."/>
            <person name="Mondo S."/>
            <person name="Nolan M."/>
            <person name="Ohm R."/>
            <person name="Pangilinan J."/>
            <person name="Park H.-J."/>
            <person name="Ramirez L."/>
            <person name="Alfaro M."/>
            <person name="Sun H."/>
            <person name="Tritt A."/>
            <person name="Yoshinaga Y."/>
            <person name="Zwiers L.-H."/>
            <person name="Turgeon B."/>
            <person name="Goodwin S."/>
            <person name="Spatafora J."/>
            <person name="Crous P."/>
            <person name="Grigoriev I."/>
        </authorList>
    </citation>
    <scope>NUCLEOTIDE SEQUENCE</scope>
    <source>
        <strain evidence="11">CBS 121410</strain>
    </source>
</reference>
<feature type="region of interest" description="Disordered" evidence="6">
    <location>
        <begin position="1184"/>
        <end position="1228"/>
    </location>
</feature>
<feature type="compositionally biased region" description="Low complexity" evidence="6">
    <location>
        <begin position="84"/>
        <end position="102"/>
    </location>
</feature>
<accession>A0A9P4HUI8</accession>
<dbReference type="PROSITE" id="PS51156">
    <property type="entry name" value="ELM2"/>
    <property type="match status" value="1"/>
</dbReference>
<dbReference type="OrthoDB" id="336088at2759"/>
<dbReference type="PANTHER" id="PTHR47672">
    <property type="entry name" value="E3 UBIQUITIN-PROTEIN LIGASE SNT2"/>
    <property type="match status" value="1"/>
</dbReference>
<feature type="region of interest" description="Disordered" evidence="6">
    <location>
        <begin position="1"/>
        <end position="104"/>
    </location>
</feature>
<sequence length="1316" mass="147203">MDFEQPVPNGTTGTSSERTTRSPQVGAEAIQSPAPGPKKSTHSTGATTTPTAVGKESAIPGTLTFSANPIANVGSGQGKKRKANAAAHAHAPSPAAASSAVAKRGQVATPTNLVRETNMLSFERSRAFTYHAKGETRETLQADDGTLLHVDDHVYLICEPPGEPYYLCRIMEFIHADNGGMSKPVESLRVNWYYRPRDVLRYNNDSRLVYGTMHSDICPLSSLRGKCEIRHRSEIENLDEYRRTPNCFWFNQIFDRFIHRWYDCIPVSQVINVPEKVKKALDERWKFVVVETSRVKELTSAVKLCKRCAGYCANSDSVDCAMCLNTYHMNCVNPPLAKKPSRGFGWSCGPCSRAQERKLEARRTPNIGENGSQDDEEPFEEEEEDPTLANTTAPSPSGSDIPIDDHPATQTEIAKAKMWPMRYLGIHCRVEDALQYDDRAIYPRASSRLGPRHQANVNVWHGHPVELVKPAEIKKRYVKGPAYKKETTKLSKETVAAMEADRQEKARRPKWVQDEPPGYVPRGEDFPNDDPRCTARTLFKLPEASKENGERGGDDVPANREQLIDTYMKRAKPIARDIGVQDYGTNFLTKALEVLYSKKFDVDAALKALKKLDKAKDLDEPCLTNEQSKRFNEGVAKYGSELRNVRLHVGKDVPHKTIVRHYYMWKKTPKGKEIWGSYDGRKGKNAKVSHDSTSKLVDDIADAQDDSAFDVEKARVKKRNFICKFCSTKKSRQWRRAPGVAPGQTVPADGRSKEKGSALVLSLCLRCARLWRRYAIKYEDAEELIKKAGAGGAKKWRKLVDQELLNEINAQQQAPEPVMSIEVESDQLVQPPPDPPRKKARLSAVERDSAPQASVEPPKQKKAPPPPPPPPPPPKPPTPPPPPPVKPKMRVLPCAVCLAPEPEKPEKEELLRCRECALTVHSQCYGVSESRPGKWVCDQCKNDKKETVSFTYECVLCPHSHTEQELFEPPKVTHKKKTDKDREKERLDREMFVQTQMEYAQAQREKGRPEMPREPLKRTAENNWVHLYCAVWTPEIKFTSPSTFEQAEGVGSPSIRYDQTCKICKTTRGACVSCHQCHANFHIGCAHNAGYVFGFDVTPVKSSRRDTINTFTLGVETGSLTAAIWCKDHTPKTIVHPINEVVDESGKTALQLYVENYKKADPTLTGTARKANLLDQFTSAPAVHTHGNRRASTIQTAQAVTTRGARHSSAGLRSKSEDGPADEPHECNNCHINVSPRWWKEEPTGPSPTSLPPPDLPLNTVENASFVQSQTGTNTPEAVQDQGPQPAITTYLCNKCHWRKRYAPDQLKPKKSESPP</sequence>
<dbReference type="InterPro" id="IPR001965">
    <property type="entry name" value="Znf_PHD"/>
</dbReference>
<evidence type="ECO:0008006" key="13">
    <source>
        <dbReference type="Google" id="ProtNLM"/>
    </source>
</evidence>
<dbReference type="Pfam" id="PF13831">
    <property type="entry name" value="PHD_2"/>
    <property type="match status" value="1"/>
</dbReference>
<dbReference type="InterPro" id="IPR000949">
    <property type="entry name" value="ELM2_dom"/>
</dbReference>
<feature type="domain" description="ELM2" evidence="9">
    <location>
        <begin position="445"/>
        <end position="613"/>
    </location>
</feature>
<feature type="compositionally biased region" description="Basic and acidic residues" evidence="6">
    <location>
        <begin position="1214"/>
        <end position="1228"/>
    </location>
</feature>
<keyword evidence="4" id="KW-0539">Nucleus</keyword>
<dbReference type="GO" id="GO:0004842">
    <property type="term" value="F:ubiquitin-protein transferase activity"/>
    <property type="evidence" value="ECO:0007669"/>
    <property type="project" value="TreeGrafter"/>
</dbReference>
<feature type="domain" description="BAH" evidence="8">
    <location>
        <begin position="146"/>
        <end position="265"/>
    </location>
</feature>
<feature type="region of interest" description="Disordered" evidence="6">
    <location>
        <begin position="825"/>
        <end position="885"/>
    </location>
</feature>